<keyword evidence="1" id="KW-0732">Signal</keyword>
<dbReference type="InterPro" id="IPR033900">
    <property type="entry name" value="Gram_neg_porin_domain"/>
</dbReference>
<evidence type="ECO:0000256" key="1">
    <source>
        <dbReference type="SAM" id="SignalP"/>
    </source>
</evidence>
<dbReference type="GO" id="GO:0016020">
    <property type="term" value="C:membrane"/>
    <property type="evidence" value="ECO:0007669"/>
    <property type="project" value="InterPro"/>
</dbReference>
<gene>
    <name evidence="3" type="ORF">NF27_DP00850</name>
</gene>
<reference evidence="3 4" key="1">
    <citation type="submission" date="2014-11" db="EMBL/GenBank/DDBJ databases">
        <title>A Rickettsiales Symbiont of Amoebae With Ancient Features.</title>
        <authorList>
            <person name="Schulz F."/>
            <person name="Martijn J."/>
            <person name="Wascher F."/>
            <person name="Kostanjsek R."/>
            <person name="Ettema T.J."/>
            <person name="Horn M."/>
        </authorList>
    </citation>
    <scope>NUCLEOTIDE SEQUENCE [LARGE SCALE GENOMIC DNA]</scope>
    <source>
        <strain evidence="3 4">UWC36</strain>
    </source>
</reference>
<dbReference type="STRING" id="86105.NF27_DP00850"/>
<proteinExistence type="predicted"/>
<evidence type="ECO:0000313" key="4">
    <source>
        <dbReference type="Proteomes" id="UP000031258"/>
    </source>
</evidence>
<organism evidence="3 4">
    <name type="scientific">Candidatus Jidaibacter acanthamoebae</name>
    <dbReference type="NCBI Taxonomy" id="86105"/>
    <lineage>
        <taxon>Bacteria</taxon>
        <taxon>Pseudomonadati</taxon>
        <taxon>Pseudomonadota</taxon>
        <taxon>Alphaproteobacteria</taxon>
        <taxon>Rickettsiales</taxon>
        <taxon>Candidatus Midichloriaceae</taxon>
        <taxon>Candidatus Jidaibacter</taxon>
    </lineage>
</organism>
<dbReference type="AlphaFoldDB" id="A0A0C1MZP5"/>
<feature type="domain" description="Porin" evidence="2">
    <location>
        <begin position="29"/>
        <end position="416"/>
    </location>
</feature>
<dbReference type="GO" id="GO:0015288">
    <property type="term" value="F:porin activity"/>
    <property type="evidence" value="ECO:0007669"/>
    <property type="project" value="InterPro"/>
</dbReference>
<name>A0A0C1MZP5_9RICK</name>
<dbReference type="EMBL" id="JSWE01000092">
    <property type="protein sequence ID" value="KIE05541.1"/>
    <property type="molecule type" value="Genomic_DNA"/>
</dbReference>
<dbReference type="InterPro" id="IPR023614">
    <property type="entry name" value="Porin_dom_sf"/>
</dbReference>
<keyword evidence="4" id="KW-1185">Reference proteome</keyword>
<accession>A0A0C1MZP5</accession>
<sequence>MKIYKRADRLFNNKPKKGKTMIKKVLLTSALVASFAATANAGDSSEVSGPQVTLGGSLDTQLGYAQQKKAFRHKDPSNTATSKLNNHSLVNDTKISIKIDGEFESGLKYGGAIKLNADTSEAKTNFFGKDDTNSKAEQTMAYVEGAFGRIEMGNTPSASDAMHVGAPGRGSEARYWINPNTSSKVVGTATDPQTTQDSLVTNFLTAPNLPTNELGLVGNKGRNAGKVSYFTPSFSGIMIGLSYTPDVQSYGTVAQARGVTTSVTSGQAFKNVFEAGLKYEYMFNDVGVKAGVTGQAGDSKKVNDGTNLNKTYRSLRAWNAGLNLNFMGVTLGGSYGDWGKSTVAKNSSVKGTKYWTLGAGYAFGPADVSLTYVNTQKGAIANAKRNKLEMLSLELGYKLAPGLMPYAEVTCFKAKDNRANGTSNYASNKGTVFLLGSKLQF</sequence>
<dbReference type="Proteomes" id="UP000031258">
    <property type="component" value="Unassembled WGS sequence"/>
</dbReference>
<comment type="caution">
    <text evidence="3">The sequence shown here is derived from an EMBL/GenBank/DDBJ whole genome shotgun (WGS) entry which is preliminary data.</text>
</comment>
<evidence type="ECO:0000313" key="3">
    <source>
        <dbReference type="EMBL" id="KIE05541.1"/>
    </source>
</evidence>
<dbReference type="Pfam" id="PF13609">
    <property type="entry name" value="Porin_4"/>
    <property type="match status" value="1"/>
</dbReference>
<evidence type="ECO:0000259" key="2">
    <source>
        <dbReference type="Pfam" id="PF13609"/>
    </source>
</evidence>
<dbReference type="SUPFAM" id="SSF56935">
    <property type="entry name" value="Porins"/>
    <property type="match status" value="1"/>
</dbReference>
<dbReference type="Gene3D" id="2.40.160.10">
    <property type="entry name" value="Porin"/>
    <property type="match status" value="1"/>
</dbReference>
<feature type="signal peptide" evidence="1">
    <location>
        <begin position="1"/>
        <end position="41"/>
    </location>
</feature>
<feature type="chain" id="PRO_5002136171" description="Porin domain-containing protein" evidence="1">
    <location>
        <begin position="42"/>
        <end position="441"/>
    </location>
</feature>
<protein>
    <recommendedName>
        <fullName evidence="2">Porin domain-containing protein</fullName>
    </recommendedName>
</protein>